<feature type="transmembrane region" description="Helical" evidence="13">
    <location>
        <begin position="308"/>
        <end position="327"/>
    </location>
</feature>
<dbReference type="Proteomes" id="UP000824241">
    <property type="component" value="Unassembled WGS sequence"/>
</dbReference>
<sequence>MEMEKMPVGKLLLKLSPPVMLALLIQSIYNIVDSFFIGRYAAEGLTALSVIYPLQLLITSVATGTGAGIGILVSRLDGEGKEAGVFIRNGLLTGVLNYILFAAAGMLVLRPYFAVSSDNPLVREMGVSYGGIVILFSAGCFIESNCSKILQARGNTLLPMAAQVLGALLNIVLDPVLIFGLFGCPEMGVAGAAIATVAGQWAAMAVTLTAVLRGHKRSGKASLRAIGRIYRCGLPSIFMQSLYTLYIIGLNLILAGFTEDAVTVLGIYYKLQAFFFIPLMGLQQVILPVISFNHGAGLESRVRETVKWAVGISAAVAGAGTAVFLAAPEALLRIFSQSEGVLAAGVTALRIIGTSFVPAGIGMMLTVYFQGVGKGAQSMLLTLVRQVFLLVPVAWALHFFGLTFVWLTFPITEVAVLVLCAVLWKRQDVGRTAVRVHA</sequence>
<proteinExistence type="inferred from homology"/>
<feature type="transmembrane region" description="Helical" evidence="13">
    <location>
        <begin position="404"/>
        <end position="424"/>
    </location>
</feature>
<feature type="transmembrane region" description="Helical" evidence="13">
    <location>
        <begin position="52"/>
        <end position="73"/>
    </location>
</feature>
<evidence type="ECO:0000256" key="7">
    <source>
        <dbReference type="ARBA" id="ARBA00022475"/>
    </source>
</evidence>
<evidence type="ECO:0000256" key="11">
    <source>
        <dbReference type="ARBA" id="ARBA00023136"/>
    </source>
</evidence>
<dbReference type="GO" id="GO:0005886">
    <property type="term" value="C:plasma membrane"/>
    <property type="evidence" value="ECO:0007669"/>
    <property type="project" value="UniProtKB-SubCell"/>
</dbReference>
<evidence type="ECO:0000256" key="3">
    <source>
        <dbReference type="ARBA" id="ARBA00010199"/>
    </source>
</evidence>
<accession>A0A9D1DXT4</accession>
<feature type="transmembrane region" description="Helical" evidence="13">
    <location>
        <begin position="85"/>
        <end position="107"/>
    </location>
</feature>
<dbReference type="NCBIfam" id="TIGR00797">
    <property type="entry name" value="matE"/>
    <property type="match status" value="1"/>
</dbReference>
<feature type="transmembrane region" description="Helical" evidence="13">
    <location>
        <begin position="157"/>
        <end position="182"/>
    </location>
</feature>
<evidence type="ECO:0000313" key="14">
    <source>
        <dbReference type="EMBL" id="HIR60903.1"/>
    </source>
</evidence>
<evidence type="ECO:0000256" key="8">
    <source>
        <dbReference type="ARBA" id="ARBA00022692"/>
    </source>
</evidence>
<keyword evidence="5" id="KW-0813">Transport</keyword>
<dbReference type="InterPro" id="IPR002528">
    <property type="entry name" value="MATE_fam"/>
</dbReference>
<evidence type="ECO:0000256" key="9">
    <source>
        <dbReference type="ARBA" id="ARBA00022989"/>
    </source>
</evidence>
<dbReference type="EMBL" id="DVHA01000161">
    <property type="protein sequence ID" value="HIR60903.1"/>
    <property type="molecule type" value="Genomic_DNA"/>
</dbReference>
<evidence type="ECO:0000256" key="5">
    <source>
        <dbReference type="ARBA" id="ARBA00022448"/>
    </source>
</evidence>
<organism evidence="14 15">
    <name type="scientific">Candidatus Faecivivens stercoravium</name>
    <dbReference type="NCBI Taxonomy" id="2840803"/>
    <lineage>
        <taxon>Bacteria</taxon>
        <taxon>Bacillati</taxon>
        <taxon>Bacillota</taxon>
        <taxon>Clostridia</taxon>
        <taxon>Eubacteriales</taxon>
        <taxon>Oscillospiraceae</taxon>
        <taxon>Oscillospiraceae incertae sedis</taxon>
        <taxon>Candidatus Faecivivens</taxon>
    </lineage>
</organism>
<dbReference type="GO" id="GO:0015297">
    <property type="term" value="F:antiporter activity"/>
    <property type="evidence" value="ECO:0007669"/>
    <property type="project" value="UniProtKB-KW"/>
</dbReference>
<dbReference type="InterPro" id="IPR048279">
    <property type="entry name" value="MdtK-like"/>
</dbReference>
<reference evidence="14" key="2">
    <citation type="journal article" date="2021" name="PeerJ">
        <title>Extensive microbial diversity within the chicken gut microbiome revealed by metagenomics and culture.</title>
        <authorList>
            <person name="Gilroy R."/>
            <person name="Ravi A."/>
            <person name="Getino M."/>
            <person name="Pursley I."/>
            <person name="Horton D.L."/>
            <person name="Alikhan N.F."/>
            <person name="Baker D."/>
            <person name="Gharbi K."/>
            <person name="Hall N."/>
            <person name="Watson M."/>
            <person name="Adriaenssens E.M."/>
            <person name="Foster-Nyarko E."/>
            <person name="Jarju S."/>
            <person name="Secka A."/>
            <person name="Antonio M."/>
            <person name="Oren A."/>
            <person name="Chaudhuri R.R."/>
            <person name="La Ragione R."/>
            <person name="Hildebrand F."/>
            <person name="Pallen M.J."/>
        </authorList>
    </citation>
    <scope>NUCLEOTIDE SEQUENCE</scope>
    <source>
        <strain evidence="14">CHK189-12415</strain>
    </source>
</reference>
<comment type="similarity">
    <text evidence="3">Belongs to the multi antimicrobial extrusion (MATE) (TC 2.A.66.1) family.</text>
</comment>
<dbReference type="PIRSF" id="PIRSF006603">
    <property type="entry name" value="DinF"/>
    <property type="match status" value="1"/>
</dbReference>
<feature type="transmembrane region" description="Helical" evidence="13">
    <location>
        <begin position="347"/>
        <end position="368"/>
    </location>
</feature>
<dbReference type="PANTHER" id="PTHR43298">
    <property type="entry name" value="MULTIDRUG RESISTANCE PROTEIN NORM-RELATED"/>
    <property type="match status" value="1"/>
</dbReference>
<keyword evidence="8 13" id="KW-0812">Transmembrane</keyword>
<evidence type="ECO:0000256" key="12">
    <source>
        <dbReference type="ARBA" id="ARBA00031636"/>
    </source>
</evidence>
<dbReference type="GO" id="GO:0042910">
    <property type="term" value="F:xenobiotic transmembrane transporter activity"/>
    <property type="evidence" value="ECO:0007669"/>
    <property type="project" value="InterPro"/>
</dbReference>
<evidence type="ECO:0000313" key="15">
    <source>
        <dbReference type="Proteomes" id="UP000824241"/>
    </source>
</evidence>
<evidence type="ECO:0000256" key="1">
    <source>
        <dbReference type="ARBA" id="ARBA00003408"/>
    </source>
</evidence>
<gene>
    <name evidence="14" type="ORF">IAB37_04940</name>
</gene>
<dbReference type="InterPro" id="IPR050222">
    <property type="entry name" value="MATE_MdtK"/>
</dbReference>
<feature type="transmembrane region" description="Helical" evidence="13">
    <location>
        <begin position="233"/>
        <end position="254"/>
    </location>
</feature>
<feature type="transmembrane region" description="Helical" evidence="13">
    <location>
        <begin position="127"/>
        <end position="145"/>
    </location>
</feature>
<dbReference type="PANTHER" id="PTHR43298:SF2">
    <property type="entry name" value="FMN_FAD EXPORTER YEEO-RELATED"/>
    <property type="match status" value="1"/>
</dbReference>
<reference evidence="14" key="1">
    <citation type="submission" date="2020-10" db="EMBL/GenBank/DDBJ databases">
        <authorList>
            <person name="Gilroy R."/>
        </authorList>
    </citation>
    <scope>NUCLEOTIDE SEQUENCE</scope>
    <source>
        <strain evidence="14">CHK189-12415</strain>
    </source>
</reference>
<protein>
    <recommendedName>
        <fullName evidence="4">Probable multidrug resistance protein NorM</fullName>
    </recommendedName>
    <alternativeName>
        <fullName evidence="12">Multidrug-efflux transporter</fullName>
    </alternativeName>
</protein>
<evidence type="ECO:0000256" key="13">
    <source>
        <dbReference type="SAM" id="Phobius"/>
    </source>
</evidence>
<name>A0A9D1DXT4_9FIRM</name>
<evidence type="ECO:0000256" key="10">
    <source>
        <dbReference type="ARBA" id="ARBA00023065"/>
    </source>
</evidence>
<keyword evidence="6" id="KW-0050">Antiport</keyword>
<comment type="subcellular location">
    <subcellularLocation>
        <location evidence="2">Cell membrane</location>
        <topology evidence="2">Multi-pass membrane protein</topology>
    </subcellularLocation>
</comment>
<feature type="transmembrane region" description="Helical" evidence="13">
    <location>
        <begin position="380"/>
        <end position="398"/>
    </location>
</feature>
<comment type="function">
    <text evidence="1">Multidrug efflux pump.</text>
</comment>
<comment type="caution">
    <text evidence="14">The sequence shown here is derived from an EMBL/GenBank/DDBJ whole genome shotgun (WGS) entry which is preliminary data.</text>
</comment>
<dbReference type="AlphaFoldDB" id="A0A9D1DXT4"/>
<keyword evidence="9 13" id="KW-1133">Transmembrane helix</keyword>
<feature type="transmembrane region" description="Helical" evidence="13">
    <location>
        <begin position="274"/>
        <end position="296"/>
    </location>
</feature>
<feature type="transmembrane region" description="Helical" evidence="13">
    <location>
        <begin position="12"/>
        <end position="32"/>
    </location>
</feature>
<evidence type="ECO:0000256" key="2">
    <source>
        <dbReference type="ARBA" id="ARBA00004651"/>
    </source>
</evidence>
<evidence type="ECO:0000256" key="4">
    <source>
        <dbReference type="ARBA" id="ARBA00020268"/>
    </source>
</evidence>
<dbReference type="GO" id="GO:0006811">
    <property type="term" value="P:monoatomic ion transport"/>
    <property type="evidence" value="ECO:0007669"/>
    <property type="project" value="UniProtKB-KW"/>
</dbReference>
<evidence type="ECO:0000256" key="6">
    <source>
        <dbReference type="ARBA" id="ARBA00022449"/>
    </source>
</evidence>
<dbReference type="Pfam" id="PF01554">
    <property type="entry name" value="MatE"/>
    <property type="match status" value="2"/>
</dbReference>
<keyword evidence="10" id="KW-0406">Ion transport</keyword>
<keyword evidence="11 13" id="KW-0472">Membrane</keyword>
<feature type="transmembrane region" description="Helical" evidence="13">
    <location>
        <begin position="188"/>
        <end position="212"/>
    </location>
</feature>
<keyword evidence="7" id="KW-1003">Cell membrane</keyword>